<keyword evidence="7" id="KW-1185">Reference proteome</keyword>
<evidence type="ECO:0000256" key="1">
    <source>
        <dbReference type="ARBA" id="ARBA00022485"/>
    </source>
</evidence>
<dbReference type="PROSITE" id="PS00198">
    <property type="entry name" value="4FE4S_FER_1"/>
    <property type="match status" value="2"/>
</dbReference>
<keyword evidence="4" id="KW-0411">Iron-sulfur</keyword>
<evidence type="ECO:0000313" key="6">
    <source>
        <dbReference type="EMBL" id="RGE64263.1"/>
    </source>
</evidence>
<keyword evidence="3" id="KW-0408">Iron</keyword>
<dbReference type="SUPFAM" id="SSF54862">
    <property type="entry name" value="4Fe-4S ferredoxins"/>
    <property type="match status" value="1"/>
</dbReference>
<feature type="domain" description="4Fe-4S ferredoxin-type" evidence="5">
    <location>
        <begin position="48"/>
        <end position="77"/>
    </location>
</feature>
<evidence type="ECO:0000256" key="2">
    <source>
        <dbReference type="ARBA" id="ARBA00022723"/>
    </source>
</evidence>
<proteinExistence type="predicted"/>
<comment type="caution">
    <text evidence="6">The sequence shown here is derived from an EMBL/GenBank/DDBJ whole genome shotgun (WGS) entry which is preliminary data.</text>
</comment>
<dbReference type="GO" id="GO:0046872">
    <property type="term" value="F:metal ion binding"/>
    <property type="evidence" value="ECO:0007669"/>
    <property type="project" value="UniProtKB-KW"/>
</dbReference>
<dbReference type="InterPro" id="IPR010226">
    <property type="entry name" value="NADH_quinone_OxRdtase_chainI"/>
</dbReference>
<reference evidence="6" key="1">
    <citation type="submission" date="2018-08" db="EMBL/GenBank/DDBJ databases">
        <title>A genome reference for cultivated species of the human gut microbiota.</title>
        <authorList>
            <person name="Zou Y."/>
            <person name="Xue W."/>
            <person name="Luo G."/>
        </authorList>
    </citation>
    <scope>NUCLEOTIDE SEQUENCE [LARGE SCALE GENOMIC DNA]</scope>
    <source>
        <strain evidence="6">TF05-5AC</strain>
    </source>
</reference>
<dbReference type="PROSITE" id="PS51379">
    <property type="entry name" value="4FE4S_FER_2"/>
    <property type="match status" value="2"/>
</dbReference>
<evidence type="ECO:0000259" key="5">
    <source>
        <dbReference type="PROSITE" id="PS51379"/>
    </source>
</evidence>
<dbReference type="EMBL" id="QVLV01000002">
    <property type="protein sequence ID" value="RGE64263.1"/>
    <property type="molecule type" value="Genomic_DNA"/>
</dbReference>
<dbReference type="InterPro" id="IPR017900">
    <property type="entry name" value="4Fe4S_Fe_S_CS"/>
</dbReference>
<dbReference type="GO" id="GO:0016020">
    <property type="term" value="C:membrane"/>
    <property type="evidence" value="ECO:0007669"/>
    <property type="project" value="InterPro"/>
</dbReference>
<dbReference type="PANTHER" id="PTHR10849">
    <property type="entry name" value="NADH DEHYDROGENASE UBIQUINONE IRON-SULFUR PROTEIN 8, MITOCHONDRIAL"/>
    <property type="match status" value="1"/>
</dbReference>
<dbReference type="AlphaFoldDB" id="A0A3E3IB53"/>
<protein>
    <submittedName>
        <fullName evidence="6">4Fe-4S dicluster domain-containing protein</fullName>
    </submittedName>
</protein>
<dbReference type="Gene3D" id="3.30.70.3270">
    <property type="match status" value="1"/>
</dbReference>
<sequence length="188" mass="19908">MNSAGIEVNMKNMNTMKFTGTVLKNLFSKPATRPYPEQPREYPDRTRGHVEIDIDTCVLCGLCSRKCPTGAITVDRAGKTWEIQRFGCIQCGCCVEVCPKKCLSMKQTYTQPGDVKKTESFLKTNMPDPVVKPVVKPAAPAAAASASKPAAQANAATVNTAQANSATINTAQANAAPAANASEAQGKA</sequence>
<dbReference type="InterPro" id="IPR017896">
    <property type="entry name" value="4Fe4S_Fe-S-bd"/>
</dbReference>
<evidence type="ECO:0000256" key="3">
    <source>
        <dbReference type="ARBA" id="ARBA00023004"/>
    </source>
</evidence>
<dbReference type="Proteomes" id="UP000260812">
    <property type="component" value="Unassembled WGS sequence"/>
</dbReference>
<dbReference type="GO" id="GO:0051539">
    <property type="term" value="F:4 iron, 4 sulfur cluster binding"/>
    <property type="evidence" value="ECO:0007669"/>
    <property type="project" value="UniProtKB-KW"/>
</dbReference>
<keyword evidence="1" id="KW-0004">4Fe-4S</keyword>
<dbReference type="GO" id="GO:0016651">
    <property type="term" value="F:oxidoreductase activity, acting on NAD(P)H"/>
    <property type="evidence" value="ECO:0007669"/>
    <property type="project" value="InterPro"/>
</dbReference>
<gene>
    <name evidence="6" type="ORF">DXC51_04140</name>
</gene>
<keyword evidence="2" id="KW-0479">Metal-binding</keyword>
<dbReference type="Pfam" id="PF13237">
    <property type="entry name" value="Fer4_10"/>
    <property type="match status" value="1"/>
</dbReference>
<name>A0A3E3IB53_9FIRM</name>
<evidence type="ECO:0000313" key="7">
    <source>
        <dbReference type="Proteomes" id="UP000260812"/>
    </source>
</evidence>
<feature type="domain" description="4Fe-4S ferredoxin-type" evidence="5">
    <location>
        <begin position="79"/>
        <end position="108"/>
    </location>
</feature>
<evidence type="ECO:0000256" key="4">
    <source>
        <dbReference type="ARBA" id="ARBA00023014"/>
    </source>
</evidence>
<organism evidence="6 7">
    <name type="scientific">Eisenbergiella massiliensis</name>
    <dbReference type="NCBI Taxonomy" id="1720294"/>
    <lineage>
        <taxon>Bacteria</taxon>
        <taxon>Bacillati</taxon>
        <taxon>Bacillota</taxon>
        <taxon>Clostridia</taxon>
        <taxon>Lachnospirales</taxon>
        <taxon>Lachnospiraceae</taxon>
        <taxon>Eisenbergiella</taxon>
    </lineage>
</organism>
<accession>A0A3E3IB53</accession>